<organism evidence="2 3">
    <name type="scientific">Mesorhizobium escarrei</name>
    <dbReference type="NCBI Taxonomy" id="666018"/>
    <lineage>
        <taxon>Bacteria</taxon>
        <taxon>Pseudomonadati</taxon>
        <taxon>Pseudomonadota</taxon>
        <taxon>Alphaproteobacteria</taxon>
        <taxon>Hyphomicrobiales</taxon>
        <taxon>Phyllobacteriaceae</taxon>
        <taxon>Mesorhizobium</taxon>
    </lineage>
</organism>
<dbReference type="Proteomes" id="UP001153050">
    <property type="component" value="Unassembled WGS sequence"/>
</dbReference>
<evidence type="ECO:0000313" key="2">
    <source>
        <dbReference type="EMBL" id="CAH2403046.1"/>
    </source>
</evidence>
<proteinExistence type="predicted"/>
<comment type="caution">
    <text evidence="2">The sequence shown here is derived from an EMBL/GenBank/DDBJ whole genome shotgun (WGS) entry which is preliminary data.</text>
</comment>
<sequence>MGYRNSALYTLKYVAEMLEEDEDFLRDCSIEMFSEDGCLSAYNGYPVTELSETIVVFTEDGIDNLRQIADERRATGDAPPKPAAGNLLRP</sequence>
<accession>A0ABM9E1U1</accession>
<keyword evidence="3" id="KW-1185">Reference proteome</keyword>
<evidence type="ECO:0000256" key="1">
    <source>
        <dbReference type="SAM" id="MobiDB-lite"/>
    </source>
</evidence>
<dbReference type="RefSeq" id="WP_254019401.1">
    <property type="nucleotide sequence ID" value="NZ_CAKXZT010000131.1"/>
</dbReference>
<name>A0ABM9E1U1_9HYPH</name>
<evidence type="ECO:0000313" key="3">
    <source>
        <dbReference type="Proteomes" id="UP001153050"/>
    </source>
</evidence>
<reference evidence="2 3" key="1">
    <citation type="submission" date="2022-03" db="EMBL/GenBank/DDBJ databases">
        <authorList>
            <person name="Brunel B."/>
        </authorList>
    </citation>
    <scope>NUCLEOTIDE SEQUENCE [LARGE SCALE GENOMIC DNA]</scope>
    <source>
        <strain evidence="2">STM5069sample</strain>
    </source>
</reference>
<gene>
    <name evidence="2" type="ORF">MES5069_360129</name>
</gene>
<dbReference type="EMBL" id="CAKXZT010000131">
    <property type="protein sequence ID" value="CAH2403046.1"/>
    <property type="molecule type" value="Genomic_DNA"/>
</dbReference>
<protein>
    <submittedName>
        <fullName evidence="2">Uncharacterized protein</fullName>
    </submittedName>
</protein>
<feature type="region of interest" description="Disordered" evidence="1">
    <location>
        <begin position="70"/>
        <end position="90"/>
    </location>
</feature>